<keyword evidence="7" id="KW-1185">Reference proteome</keyword>
<dbReference type="InterPro" id="IPR050109">
    <property type="entry name" value="HTH-type_TetR-like_transc_reg"/>
</dbReference>
<accession>A0ABU7LIW6</accession>
<name>A0ABU7LIW6_9NOCA</name>
<evidence type="ECO:0000259" key="5">
    <source>
        <dbReference type="Pfam" id="PF00440"/>
    </source>
</evidence>
<feature type="compositionally biased region" description="Polar residues" evidence="4">
    <location>
        <begin position="1"/>
        <end position="12"/>
    </location>
</feature>
<evidence type="ECO:0000313" key="7">
    <source>
        <dbReference type="Proteomes" id="UP001336020"/>
    </source>
</evidence>
<comment type="caution">
    <text evidence="6">The sequence shown here is derived from an EMBL/GenBank/DDBJ whole genome shotgun (WGS) entry which is preliminary data.</text>
</comment>
<reference evidence="6 7" key="1">
    <citation type="submission" date="2023-07" db="EMBL/GenBank/DDBJ databases">
        <authorList>
            <person name="Girao M."/>
            <person name="Carvalho M.F."/>
        </authorList>
    </citation>
    <scope>NUCLEOTIDE SEQUENCE [LARGE SCALE GENOMIC DNA]</scope>
    <source>
        <strain evidence="6 7">YIM65754</strain>
    </source>
</reference>
<gene>
    <name evidence="6" type="ORF">Q7514_28630</name>
</gene>
<dbReference type="InterPro" id="IPR009057">
    <property type="entry name" value="Homeodomain-like_sf"/>
</dbReference>
<feature type="domain" description="HTH tetR-type" evidence="5">
    <location>
        <begin position="26"/>
        <end position="57"/>
    </location>
</feature>
<dbReference type="Proteomes" id="UP001336020">
    <property type="component" value="Unassembled WGS sequence"/>
</dbReference>
<dbReference type="PANTHER" id="PTHR30055">
    <property type="entry name" value="HTH-TYPE TRANSCRIPTIONAL REGULATOR RUTR"/>
    <property type="match status" value="1"/>
</dbReference>
<dbReference type="Gene3D" id="1.10.357.10">
    <property type="entry name" value="Tetracycline Repressor, domain 2"/>
    <property type="match status" value="1"/>
</dbReference>
<organism evidence="6 7">
    <name type="scientific">Rhodococcus artemisiae</name>
    <dbReference type="NCBI Taxonomy" id="714159"/>
    <lineage>
        <taxon>Bacteria</taxon>
        <taxon>Bacillati</taxon>
        <taxon>Actinomycetota</taxon>
        <taxon>Actinomycetes</taxon>
        <taxon>Mycobacteriales</taxon>
        <taxon>Nocardiaceae</taxon>
        <taxon>Rhodococcus</taxon>
    </lineage>
</organism>
<dbReference type="EMBL" id="JAUTXY010000018">
    <property type="protein sequence ID" value="MEE2061498.1"/>
    <property type="molecule type" value="Genomic_DNA"/>
</dbReference>
<sequence>MSKNSPVSSPQPVSRKEQGEATRQLLLTTAEQLFAEQGMAQVSMRHIVEAAGIGNNSALKYHIGNRVDLVRAIIRKHGEPIAARTRQLSEQVRDSDDPRDHVASFIRPHIEHLAELGNPSWQARFIAQVDVDPVLRDEILTGALVQVPRYDTWSGVPELPPAEEALRRRAIRMVVLHTCAAEERLAARTGVPADWPMVGEALIDAVTGMLTAPRHPRNDHSEPTANEGNSP</sequence>
<dbReference type="SUPFAM" id="SSF46689">
    <property type="entry name" value="Homeodomain-like"/>
    <property type="match status" value="1"/>
</dbReference>
<evidence type="ECO:0000256" key="1">
    <source>
        <dbReference type="ARBA" id="ARBA00023015"/>
    </source>
</evidence>
<feature type="region of interest" description="Disordered" evidence="4">
    <location>
        <begin position="211"/>
        <end position="231"/>
    </location>
</feature>
<dbReference type="RefSeq" id="WP_330136655.1">
    <property type="nucleotide sequence ID" value="NZ_JAUTXY010000018.1"/>
</dbReference>
<keyword evidence="2" id="KW-0238">DNA-binding</keyword>
<evidence type="ECO:0000256" key="2">
    <source>
        <dbReference type="ARBA" id="ARBA00023125"/>
    </source>
</evidence>
<keyword evidence="3" id="KW-0804">Transcription</keyword>
<proteinExistence type="predicted"/>
<dbReference type="InterPro" id="IPR001647">
    <property type="entry name" value="HTH_TetR"/>
</dbReference>
<evidence type="ECO:0000256" key="4">
    <source>
        <dbReference type="SAM" id="MobiDB-lite"/>
    </source>
</evidence>
<keyword evidence="1" id="KW-0805">Transcription regulation</keyword>
<dbReference type="Pfam" id="PF00440">
    <property type="entry name" value="TetR_N"/>
    <property type="match status" value="1"/>
</dbReference>
<dbReference type="PANTHER" id="PTHR30055:SF234">
    <property type="entry name" value="HTH-TYPE TRANSCRIPTIONAL REGULATOR BETI"/>
    <property type="match status" value="1"/>
</dbReference>
<feature type="region of interest" description="Disordered" evidence="4">
    <location>
        <begin position="1"/>
        <end position="20"/>
    </location>
</feature>
<evidence type="ECO:0000313" key="6">
    <source>
        <dbReference type="EMBL" id="MEE2061498.1"/>
    </source>
</evidence>
<evidence type="ECO:0000256" key="3">
    <source>
        <dbReference type="ARBA" id="ARBA00023163"/>
    </source>
</evidence>
<protein>
    <submittedName>
        <fullName evidence="6">TetR/AcrR family transcriptional regulator</fullName>
    </submittedName>
</protein>